<name>A0A0D1BYW4_CLOBO</name>
<dbReference type="Pfam" id="PF01380">
    <property type="entry name" value="SIS"/>
    <property type="match status" value="1"/>
</dbReference>
<feature type="domain" description="HTH rpiR-type" evidence="4">
    <location>
        <begin position="1"/>
        <end position="76"/>
    </location>
</feature>
<keyword evidence="2" id="KW-0238">DNA-binding</keyword>
<dbReference type="SUPFAM" id="SSF53697">
    <property type="entry name" value="SIS domain"/>
    <property type="match status" value="1"/>
</dbReference>
<dbReference type="OrthoDB" id="3684496at2"/>
<evidence type="ECO:0000256" key="3">
    <source>
        <dbReference type="ARBA" id="ARBA00023163"/>
    </source>
</evidence>
<evidence type="ECO:0000256" key="1">
    <source>
        <dbReference type="ARBA" id="ARBA00023015"/>
    </source>
</evidence>
<protein>
    <submittedName>
        <fullName evidence="6">Transcriptional regulator</fullName>
    </submittedName>
</protein>
<evidence type="ECO:0000313" key="7">
    <source>
        <dbReference type="Proteomes" id="UP000032250"/>
    </source>
</evidence>
<dbReference type="Gene3D" id="1.10.10.10">
    <property type="entry name" value="Winged helix-like DNA-binding domain superfamily/Winged helix DNA-binding domain"/>
    <property type="match status" value="1"/>
</dbReference>
<accession>A0A0D1BYW4</accession>
<dbReference type="CDD" id="cd05013">
    <property type="entry name" value="SIS_RpiR"/>
    <property type="match status" value="1"/>
</dbReference>
<evidence type="ECO:0000313" key="6">
    <source>
        <dbReference type="EMBL" id="KIS25262.1"/>
    </source>
</evidence>
<dbReference type="AlphaFoldDB" id="A0A0D1BYW4"/>
<dbReference type="GO" id="GO:0003677">
    <property type="term" value="F:DNA binding"/>
    <property type="evidence" value="ECO:0007669"/>
    <property type="project" value="UniProtKB-KW"/>
</dbReference>
<feature type="domain" description="SIS" evidence="5">
    <location>
        <begin position="112"/>
        <end position="252"/>
    </location>
</feature>
<organism evidence="6 7">
    <name type="scientific">Clostridium botulinum B2 450</name>
    <dbReference type="NCBI Taxonomy" id="1379739"/>
    <lineage>
        <taxon>Bacteria</taxon>
        <taxon>Bacillati</taxon>
        <taxon>Bacillota</taxon>
        <taxon>Clostridia</taxon>
        <taxon>Eubacteriales</taxon>
        <taxon>Clostridiaceae</taxon>
        <taxon>Clostridium</taxon>
    </lineage>
</organism>
<sequence length="255" mass="28992">MIDDLDEKILKKLTPNEKDLLNYINSNKFEIYKMSIHEFAQSTYVSTATVLRLCKKLGFNGFNELKFNLKKSLTLKNKGYDSSIGLNGLLSRRLLELKETMLSLNLEQLDSIVDYLCSDKNIHIFGRGLTQMSLEYLYNILISLNRQCMFYLDPPLVYQTASQMDENDVFIIGSFSGSTDPIVKAVEISKNNTGTVIAITSNPNSELAKKADIVLIGKTQNRFFSGIDINSRLSIQFIVEIIIELYMSRMNIVSH</sequence>
<dbReference type="PATRIC" id="fig|1379739.3.peg.577"/>
<evidence type="ECO:0000256" key="2">
    <source>
        <dbReference type="ARBA" id="ARBA00023125"/>
    </source>
</evidence>
<dbReference type="InterPro" id="IPR036388">
    <property type="entry name" value="WH-like_DNA-bd_sf"/>
</dbReference>
<evidence type="ECO:0000259" key="5">
    <source>
        <dbReference type="PROSITE" id="PS51464"/>
    </source>
</evidence>
<dbReference type="RefSeq" id="WP_003487636.1">
    <property type="nucleotide sequence ID" value="NZ_JXSU01000006.1"/>
</dbReference>
<dbReference type="Pfam" id="PF01418">
    <property type="entry name" value="HTH_6"/>
    <property type="match status" value="1"/>
</dbReference>
<proteinExistence type="predicted"/>
<dbReference type="GO" id="GO:1901135">
    <property type="term" value="P:carbohydrate derivative metabolic process"/>
    <property type="evidence" value="ECO:0007669"/>
    <property type="project" value="InterPro"/>
</dbReference>
<dbReference type="InterPro" id="IPR047640">
    <property type="entry name" value="RpiR-like"/>
</dbReference>
<comment type="caution">
    <text evidence="6">The sequence shown here is derived from an EMBL/GenBank/DDBJ whole genome shotgun (WGS) entry which is preliminary data.</text>
</comment>
<keyword evidence="1" id="KW-0805">Transcription regulation</keyword>
<dbReference type="InterPro" id="IPR035472">
    <property type="entry name" value="RpiR-like_SIS"/>
</dbReference>
<dbReference type="InterPro" id="IPR046348">
    <property type="entry name" value="SIS_dom_sf"/>
</dbReference>
<dbReference type="InterPro" id="IPR000281">
    <property type="entry name" value="HTH_RpiR"/>
</dbReference>
<gene>
    <name evidence="6" type="ORF">N495_01385</name>
</gene>
<dbReference type="PANTHER" id="PTHR30514">
    <property type="entry name" value="GLUCOKINASE"/>
    <property type="match status" value="1"/>
</dbReference>
<dbReference type="GO" id="GO:0097367">
    <property type="term" value="F:carbohydrate derivative binding"/>
    <property type="evidence" value="ECO:0007669"/>
    <property type="project" value="InterPro"/>
</dbReference>
<dbReference type="GO" id="GO:0003700">
    <property type="term" value="F:DNA-binding transcription factor activity"/>
    <property type="evidence" value="ECO:0007669"/>
    <property type="project" value="InterPro"/>
</dbReference>
<dbReference type="SUPFAM" id="SSF46689">
    <property type="entry name" value="Homeodomain-like"/>
    <property type="match status" value="1"/>
</dbReference>
<dbReference type="PROSITE" id="PS51464">
    <property type="entry name" value="SIS"/>
    <property type="match status" value="1"/>
</dbReference>
<evidence type="ECO:0000259" key="4">
    <source>
        <dbReference type="PROSITE" id="PS51071"/>
    </source>
</evidence>
<dbReference type="Gene3D" id="3.40.50.10490">
    <property type="entry name" value="Glucose-6-phosphate isomerase like protein, domain 1"/>
    <property type="match status" value="1"/>
</dbReference>
<dbReference type="InterPro" id="IPR009057">
    <property type="entry name" value="Homeodomain-like_sf"/>
</dbReference>
<reference evidence="6 7" key="1">
    <citation type="submission" date="2014-06" db="EMBL/GenBank/DDBJ databases">
        <title>Genome characterization of distinct group I Clostridium botulinum lineages.</title>
        <authorList>
            <person name="Giordani F."/>
            <person name="Anselmo A."/>
            <person name="Fillo S."/>
            <person name="Palozzi A.M."/>
            <person name="Fortunato A."/>
            <person name="Gentile B."/>
            <person name="Ciammaruconi A."/>
            <person name="Anniballi F."/>
            <person name="De Medici D."/>
            <person name="Lista F."/>
        </authorList>
    </citation>
    <scope>NUCLEOTIDE SEQUENCE [LARGE SCALE GENOMIC DNA]</scope>
    <source>
        <strain evidence="6 7">B2 450</strain>
    </source>
</reference>
<dbReference type="PROSITE" id="PS51071">
    <property type="entry name" value="HTH_RPIR"/>
    <property type="match status" value="1"/>
</dbReference>
<dbReference type="InterPro" id="IPR001347">
    <property type="entry name" value="SIS_dom"/>
</dbReference>
<dbReference type="PANTHER" id="PTHR30514:SF21">
    <property type="entry name" value="RPIR-FAMILY TRANSCRIPTIONAL REGULATOR"/>
    <property type="match status" value="1"/>
</dbReference>
<dbReference type="Proteomes" id="UP000032250">
    <property type="component" value="Unassembled WGS sequence"/>
</dbReference>
<keyword evidence="3" id="KW-0804">Transcription</keyword>
<dbReference type="EMBL" id="JXSU01000006">
    <property type="protein sequence ID" value="KIS25262.1"/>
    <property type="molecule type" value="Genomic_DNA"/>
</dbReference>
<dbReference type="HOGENOM" id="CLU_055769_4_3_9"/>